<dbReference type="GO" id="GO:0004497">
    <property type="term" value="F:monooxygenase activity"/>
    <property type="evidence" value="ECO:0007669"/>
    <property type="project" value="UniProtKB-KW"/>
</dbReference>
<evidence type="ECO:0000256" key="2">
    <source>
        <dbReference type="ARBA" id="ARBA00022630"/>
    </source>
</evidence>
<dbReference type="AlphaFoldDB" id="A0A1L7XVA4"/>
<keyword evidence="4" id="KW-0560">Oxidoreductase</keyword>
<feature type="transmembrane region" description="Helical" evidence="6">
    <location>
        <begin position="383"/>
        <end position="408"/>
    </location>
</feature>
<dbReference type="Gene3D" id="3.50.50.60">
    <property type="entry name" value="FAD/NAD(P)-binding domain"/>
    <property type="match status" value="2"/>
</dbReference>
<sequence length="494" mass="52898">MPSFNILIVGGGLGGLGGLATAVSLSNPGHHVAILESTLKLQAIGGGITIPSNSMRCLDYLGLKKRLHEAAKAKGPERRRFQRYNGEFVCDSGKRDKLYKSIVVHRAPLQQLLVEAAIEAGAQIEVNPRVVGVDESGEPPAATTKDDGSCETGRFSGLEVEFPSRTGHLDFQEWKGGSVGGSCHAPFLWTGARDPHPYIYSWLTSKGHAMAIEDSICLAECLARAKSTSDIPKALKMSEAIGKPRTKLVTQSLAFCCFTHVPDLPCHSPFPASIVRPTGPNTLQSPHSIQLPASWHRAFQAGGRGINWKAPVQTGGLLIAGARAAFGHHFYYQHLDPKESLTAAHLDYDEKKVHCGFWPGCDFGATKDFSSFLNTAFLFNVKVGVALAALTWLMALIAIVTPATLTVIPSSAITPQTMSVPMVDYTNVSALFFPDSNTGIDVNTVDNGISPLFCRLMAATSSTLDILPMAAIPPAANYSLQFGLSQMLNTTLAN</sequence>
<feature type="domain" description="FAD-binding" evidence="7">
    <location>
        <begin position="5"/>
        <end position="148"/>
    </location>
</feature>
<evidence type="ECO:0000256" key="6">
    <source>
        <dbReference type="SAM" id="Phobius"/>
    </source>
</evidence>
<dbReference type="InterPro" id="IPR050493">
    <property type="entry name" value="FAD-dep_Monooxygenase_BioMet"/>
</dbReference>
<evidence type="ECO:0000259" key="7">
    <source>
        <dbReference type="Pfam" id="PF01494"/>
    </source>
</evidence>
<dbReference type="InterPro" id="IPR036188">
    <property type="entry name" value="FAD/NAD-bd_sf"/>
</dbReference>
<evidence type="ECO:0000256" key="1">
    <source>
        <dbReference type="ARBA" id="ARBA00007992"/>
    </source>
</evidence>
<dbReference type="Pfam" id="PF01494">
    <property type="entry name" value="FAD_binding_3"/>
    <property type="match status" value="1"/>
</dbReference>
<keyword evidence="6" id="KW-1133">Transmembrane helix</keyword>
<evidence type="ECO:0000256" key="5">
    <source>
        <dbReference type="ARBA" id="ARBA00023033"/>
    </source>
</evidence>
<accession>A0A1L7XVA4</accession>
<dbReference type="PANTHER" id="PTHR13789">
    <property type="entry name" value="MONOOXYGENASE"/>
    <property type="match status" value="1"/>
</dbReference>
<keyword evidence="6" id="KW-0812">Transmembrane</keyword>
<proteinExistence type="inferred from homology"/>
<comment type="similarity">
    <text evidence="1">Belongs to the paxM FAD-dependent monooxygenase family.</text>
</comment>
<keyword evidence="6" id="KW-0472">Membrane</keyword>
<protein>
    <recommendedName>
        <fullName evidence="7">FAD-binding domain-containing protein</fullName>
    </recommendedName>
</protein>
<gene>
    <name evidence="8" type="ORF">PAC_18806</name>
</gene>
<reference evidence="8 9" key="1">
    <citation type="submission" date="2016-03" db="EMBL/GenBank/DDBJ databases">
        <authorList>
            <person name="Ploux O."/>
        </authorList>
    </citation>
    <scope>NUCLEOTIDE SEQUENCE [LARGE SCALE GENOMIC DNA]</scope>
    <source>
        <strain evidence="8 9">UAMH 11012</strain>
    </source>
</reference>
<evidence type="ECO:0000256" key="4">
    <source>
        <dbReference type="ARBA" id="ARBA00023002"/>
    </source>
</evidence>
<dbReference type="InterPro" id="IPR002938">
    <property type="entry name" value="FAD-bd"/>
</dbReference>
<dbReference type="OrthoDB" id="16820at2759"/>
<dbReference type="GO" id="GO:0071949">
    <property type="term" value="F:FAD binding"/>
    <property type="evidence" value="ECO:0007669"/>
    <property type="project" value="InterPro"/>
</dbReference>
<keyword evidence="2" id="KW-0285">Flavoprotein</keyword>
<evidence type="ECO:0000256" key="3">
    <source>
        <dbReference type="ARBA" id="ARBA00022827"/>
    </source>
</evidence>
<dbReference type="SUPFAM" id="SSF51905">
    <property type="entry name" value="FAD/NAD(P)-binding domain"/>
    <property type="match status" value="1"/>
</dbReference>
<name>A0A1L7XVA4_9HELO</name>
<dbReference type="EMBL" id="FJOG01000061">
    <property type="protein sequence ID" value="CZR68905.1"/>
    <property type="molecule type" value="Genomic_DNA"/>
</dbReference>
<keyword evidence="9" id="KW-1185">Reference proteome</keyword>
<dbReference type="PANTHER" id="PTHR13789:SF147">
    <property type="entry name" value="PUTATIVE (AFU_ORTHOLOGUE AFUA_2G01950)-RELATED"/>
    <property type="match status" value="1"/>
</dbReference>
<evidence type="ECO:0000313" key="9">
    <source>
        <dbReference type="Proteomes" id="UP000184330"/>
    </source>
</evidence>
<evidence type="ECO:0000313" key="8">
    <source>
        <dbReference type="EMBL" id="CZR68905.1"/>
    </source>
</evidence>
<keyword evidence="5" id="KW-0503">Monooxygenase</keyword>
<keyword evidence="3" id="KW-0274">FAD</keyword>
<organism evidence="8 9">
    <name type="scientific">Phialocephala subalpina</name>
    <dbReference type="NCBI Taxonomy" id="576137"/>
    <lineage>
        <taxon>Eukaryota</taxon>
        <taxon>Fungi</taxon>
        <taxon>Dikarya</taxon>
        <taxon>Ascomycota</taxon>
        <taxon>Pezizomycotina</taxon>
        <taxon>Leotiomycetes</taxon>
        <taxon>Helotiales</taxon>
        <taxon>Mollisiaceae</taxon>
        <taxon>Phialocephala</taxon>
        <taxon>Phialocephala fortinii species complex</taxon>
    </lineage>
</organism>
<dbReference type="Proteomes" id="UP000184330">
    <property type="component" value="Unassembled WGS sequence"/>
</dbReference>